<name>A0AAV4SKV3_CAEEX</name>
<dbReference type="AlphaFoldDB" id="A0AAV4SKV3"/>
<evidence type="ECO:0000313" key="1">
    <source>
        <dbReference type="EMBL" id="GIY35038.1"/>
    </source>
</evidence>
<reference evidence="1 2" key="1">
    <citation type="submission" date="2021-06" db="EMBL/GenBank/DDBJ databases">
        <title>Caerostris extrusa draft genome.</title>
        <authorList>
            <person name="Kono N."/>
            <person name="Arakawa K."/>
        </authorList>
    </citation>
    <scope>NUCLEOTIDE SEQUENCE [LARGE SCALE GENOMIC DNA]</scope>
</reference>
<gene>
    <name evidence="1" type="ORF">CEXT_476211</name>
</gene>
<proteinExistence type="predicted"/>
<evidence type="ECO:0000313" key="2">
    <source>
        <dbReference type="Proteomes" id="UP001054945"/>
    </source>
</evidence>
<accession>A0AAV4SKV3</accession>
<protein>
    <submittedName>
        <fullName evidence="1">Uncharacterized protein</fullName>
    </submittedName>
</protein>
<sequence>MQQPCFLLEIKQVFQVNPIYWPQVSSVERKTRALKLKFAILVRDNCIMWSEKLPFLTFVFNSAKFDYLAKLQHF</sequence>
<dbReference type="Proteomes" id="UP001054945">
    <property type="component" value="Unassembled WGS sequence"/>
</dbReference>
<dbReference type="EMBL" id="BPLR01009849">
    <property type="protein sequence ID" value="GIY35038.1"/>
    <property type="molecule type" value="Genomic_DNA"/>
</dbReference>
<comment type="caution">
    <text evidence="1">The sequence shown here is derived from an EMBL/GenBank/DDBJ whole genome shotgun (WGS) entry which is preliminary data.</text>
</comment>
<organism evidence="1 2">
    <name type="scientific">Caerostris extrusa</name>
    <name type="common">Bark spider</name>
    <name type="synonym">Caerostris bankana</name>
    <dbReference type="NCBI Taxonomy" id="172846"/>
    <lineage>
        <taxon>Eukaryota</taxon>
        <taxon>Metazoa</taxon>
        <taxon>Ecdysozoa</taxon>
        <taxon>Arthropoda</taxon>
        <taxon>Chelicerata</taxon>
        <taxon>Arachnida</taxon>
        <taxon>Araneae</taxon>
        <taxon>Araneomorphae</taxon>
        <taxon>Entelegynae</taxon>
        <taxon>Araneoidea</taxon>
        <taxon>Araneidae</taxon>
        <taxon>Caerostris</taxon>
    </lineage>
</organism>
<keyword evidence="2" id="KW-1185">Reference proteome</keyword>